<evidence type="ECO:0000256" key="1">
    <source>
        <dbReference type="SAM" id="MobiDB-lite"/>
    </source>
</evidence>
<name>A0ABV4UW06_9BACL</name>
<dbReference type="InterPro" id="IPR024535">
    <property type="entry name" value="RHGA/B-epi-like_pectate_lyase"/>
</dbReference>
<dbReference type="Gene3D" id="2.160.20.10">
    <property type="entry name" value="Single-stranded right-handed beta-helix, Pectin lyase-like"/>
    <property type="match status" value="2"/>
</dbReference>
<keyword evidence="3" id="KW-0378">Hydrolase</keyword>
<reference evidence="3 4" key="1">
    <citation type="submission" date="2024-09" db="EMBL/GenBank/DDBJ databases">
        <authorList>
            <person name="Makale K.P.P."/>
            <person name="Makhzoum A."/>
            <person name="Rantong G."/>
            <person name="Rahube T.O."/>
        </authorList>
    </citation>
    <scope>NUCLEOTIDE SEQUENCE [LARGE SCALE GENOMIC DNA]</scope>
    <source>
        <strain evidence="3 4">KM_D13</strain>
    </source>
</reference>
<dbReference type="EMBL" id="JBHDLN010000003">
    <property type="protein sequence ID" value="MFB0842012.1"/>
    <property type="molecule type" value="Genomic_DNA"/>
</dbReference>
<dbReference type="GO" id="GO:0016787">
    <property type="term" value="F:hydrolase activity"/>
    <property type="evidence" value="ECO:0007669"/>
    <property type="project" value="UniProtKB-KW"/>
</dbReference>
<dbReference type="InterPro" id="IPR012334">
    <property type="entry name" value="Pectin_lyas_fold"/>
</dbReference>
<dbReference type="SUPFAM" id="SSF51126">
    <property type="entry name" value="Pectin lyase-like"/>
    <property type="match status" value="2"/>
</dbReference>
<dbReference type="Pfam" id="PF12708">
    <property type="entry name" value="Pect-lyase_RHGA_epim"/>
    <property type="match status" value="1"/>
</dbReference>
<dbReference type="InterPro" id="IPR006626">
    <property type="entry name" value="PbH1"/>
</dbReference>
<dbReference type="RefSeq" id="WP_373949715.1">
    <property type="nucleotide sequence ID" value="NZ_JBHDLN010000003.1"/>
</dbReference>
<dbReference type="PROSITE" id="PS51318">
    <property type="entry name" value="TAT"/>
    <property type="match status" value="1"/>
</dbReference>
<dbReference type="InterPro" id="IPR006311">
    <property type="entry name" value="TAT_signal"/>
</dbReference>
<dbReference type="SMART" id="SM00710">
    <property type="entry name" value="PbH1"/>
    <property type="match status" value="8"/>
</dbReference>
<gene>
    <name evidence="3" type="ORF">ACEU3E_07510</name>
</gene>
<keyword evidence="4" id="KW-1185">Reference proteome</keyword>
<feature type="region of interest" description="Disordered" evidence="1">
    <location>
        <begin position="1"/>
        <end position="25"/>
    </location>
</feature>
<evidence type="ECO:0000313" key="4">
    <source>
        <dbReference type="Proteomes" id="UP001575622"/>
    </source>
</evidence>
<comment type="caution">
    <text evidence="3">The sequence shown here is derived from an EMBL/GenBank/DDBJ whole genome shotgun (WGS) entry which is preliminary data.</text>
</comment>
<proteinExistence type="predicted"/>
<organism evidence="3 4">
    <name type="scientific">Paenibacillus oleatilyticus</name>
    <dbReference type="NCBI Taxonomy" id="2594886"/>
    <lineage>
        <taxon>Bacteria</taxon>
        <taxon>Bacillati</taxon>
        <taxon>Bacillota</taxon>
        <taxon>Bacilli</taxon>
        <taxon>Bacillales</taxon>
        <taxon>Paenibacillaceae</taxon>
        <taxon>Paenibacillus</taxon>
    </lineage>
</organism>
<feature type="domain" description="Rhamnogalacturonase A/B/Epimerase-like pectate lyase" evidence="2">
    <location>
        <begin position="151"/>
        <end position="441"/>
    </location>
</feature>
<dbReference type="InterPro" id="IPR011050">
    <property type="entry name" value="Pectin_lyase_fold/virulence"/>
</dbReference>
<accession>A0ABV4UW06</accession>
<evidence type="ECO:0000259" key="2">
    <source>
        <dbReference type="Pfam" id="PF12708"/>
    </source>
</evidence>
<sequence>MSEFKPAESESVSVPQETCLPPEPKRLSRRSVIATLGMAGVAAAGGLLTGGGLRSAYAGESQTVTDIVYGSRVNHPRDLMNMDFCTPSSIAALRAAKDVRDGFLYYVRDQGQEGFFYYDPSDSTTADNTGLVLVSTVSGYRFKRIVDRDEISVKWFGAKGDGAADDMAAIQAAIDAVSALGGGTVYFPVGTYIVSPLLQTKRIILKSNVNLRGEGSNSAIKVKNDAGDYWTIFGGFQGSPKVSNVRISHLRIDQNVLNNTTCSIDPGRDTNGTKDFYWRQFCIALFDFDNITIEHVQFAPICGVNTITLNNPACKNVRILNCSFEFVEAKAPKYYDNSAVYINARSHTIQNCRFLNTNPKKYKAFGAMETHAGQSVVSGNITDGYFTGIHIQSSEIANDPELRKTLDFSDMTISGNTFSNACLAVQLWPRKEFPVKNVSITGNTISINNKHHNFSMMLGIGSFPGVLPDSGGYDNITISGNTIQFQEEFVRRNPNDPNEAGVPILEDRAFGIGFVRPVEASNIVISGNVIKNCPFTGIRIGNAEKLGKVTGVQISDNLILNAGHYPAVNEKYKSAILLQSAVSDAYVTDNYIRDSYDTARGLYSIRINEADGTFSKIRLKNNCIASKQGGLWLDLSPVVLFDERDRAVARFVQAFPPVSGTFETGSFVYVADPAVEQGRTPAGYKVTSGGTAGALTGVTASGSSGSAVLNVNDASRLAAGQWIRIGNGSQRLRIVAISGTVLRVHEPVASGQPVTGAVSFVAPSFEPFGAIGRLSAIGDTNGSTLVQLESEVNKLKQALREYGVLSL</sequence>
<evidence type="ECO:0000313" key="3">
    <source>
        <dbReference type="EMBL" id="MFB0842012.1"/>
    </source>
</evidence>
<dbReference type="Proteomes" id="UP001575622">
    <property type="component" value="Unassembled WGS sequence"/>
</dbReference>
<protein>
    <submittedName>
        <fullName evidence="3">Glycosyl hydrolase family 28-related protein</fullName>
    </submittedName>
</protein>